<dbReference type="CDD" id="cd12912">
    <property type="entry name" value="PDC2_MCP_like"/>
    <property type="match status" value="1"/>
</dbReference>
<protein>
    <submittedName>
        <fullName evidence="6">Helix-turn-helix domain-containing protein</fullName>
    </submittedName>
</protein>
<keyword evidence="7" id="KW-1185">Reference proteome</keyword>
<keyword evidence="3" id="KW-0804">Transcription</keyword>
<evidence type="ECO:0000313" key="7">
    <source>
        <dbReference type="Proteomes" id="UP001596047"/>
    </source>
</evidence>
<dbReference type="InterPro" id="IPR018060">
    <property type="entry name" value="HTH_AraC"/>
</dbReference>
<proteinExistence type="predicted"/>
<sequence length="783" mass="89415">MRIFQYRSTKKTVLVLVLLLFLVVSLISFLSYRVAANRLKYESTDTHMALLSQIDHKMELILKSIDKETIRMFDNGDVKSFFDSGMTEQQSLNNAYRLNAYFGQFVNAEEYIYSIDLYSYVRKQLFSGSALKEDTTSANYDWIRQFAQFDGYLRWLPTRKLSLNNSDFPIYRNVVTLVRTYPLIHSPGYRRGAIAIHIKEEELYHLLTDADNKSLGDTFMLDPNGLMVSSAVKSMLGQDRSQDDSMARVLKESKEGYFQATVNSEPSSVFYVTSAYTGWKIVNVVPEIQLNKPLINVRNALIVIAAILFIAAGLLAILFGRWTLNPVNRFAANLTRKLKNHPFYAGMDWKDGNQFAIFENAVSDILTDSERLQKQIKENKPIMKWRLMMEILTDYPAHNRNIGQYMELVGVQLHPNRYIVMSAEFDRKSEIGLIRDLHLYAYALCNVAEELINAESKGAATPWEDGQSAIIISFDDDDDAKHALRAAAVADMLKNFVEEHFKRTVSIGIGREVFDLRNIHISHKQSMEALKYKLVMGNNTIIAADEIQDYSVGGFHRLFAAAEGMIDSIKLQDEEKLLQQMRNWFDSLASSNVPPDIIKQLVVQLMMKAAIVAGEIGVAQEELMPAQNVHETLEQYESLEQIRNFAAGILTGFIEGIRTRRSGREKNKAIENIMRFIQQNYMHSDLSLNYLSGEFHLSVSHLSKMFKDYTGGNFIDYLMEIRIGKSKEKLAGSSEKIRDIAESVGYTNVNSFTRIFKKMTGLTPTEYRERESANRGVQENHTV</sequence>
<keyword evidence="2" id="KW-0238">DNA-binding</keyword>
<name>A0ABW0VYS5_9BACL</name>
<accession>A0ABW0VYS5</accession>
<dbReference type="Gene3D" id="3.30.450.20">
    <property type="entry name" value="PAS domain"/>
    <property type="match status" value="1"/>
</dbReference>
<dbReference type="SMART" id="SM00342">
    <property type="entry name" value="HTH_ARAC"/>
    <property type="match status" value="1"/>
</dbReference>
<keyword evidence="4" id="KW-0812">Transmembrane</keyword>
<dbReference type="PRINTS" id="PR00032">
    <property type="entry name" value="HTHARAC"/>
</dbReference>
<dbReference type="InterPro" id="IPR041522">
    <property type="entry name" value="CdaR_GGDEF"/>
</dbReference>
<comment type="caution">
    <text evidence="6">The sequence shown here is derived from an EMBL/GenBank/DDBJ whole genome shotgun (WGS) entry which is preliminary data.</text>
</comment>
<dbReference type="PANTHER" id="PTHR43280:SF28">
    <property type="entry name" value="HTH-TYPE TRANSCRIPTIONAL ACTIVATOR RHAS"/>
    <property type="match status" value="1"/>
</dbReference>
<evidence type="ECO:0000256" key="4">
    <source>
        <dbReference type="SAM" id="Phobius"/>
    </source>
</evidence>
<dbReference type="PROSITE" id="PS00041">
    <property type="entry name" value="HTH_ARAC_FAMILY_1"/>
    <property type="match status" value="1"/>
</dbReference>
<feature type="transmembrane region" description="Helical" evidence="4">
    <location>
        <begin position="300"/>
        <end position="319"/>
    </location>
</feature>
<dbReference type="Proteomes" id="UP001596047">
    <property type="component" value="Unassembled WGS sequence"/>
</dbReference>
<dbReference type="Gene3D" id="1.10.10.60">
    <property type="entry name" value="Homeodomain-like"/>
    <property type="match status" value="2"/>
</dbReference>
<dbReference type="RefSeq" id="WP_379189622.1">
    <property type="nucleotide sequence ID" value="NZ_JBHSOW010000066.1"/>
</dbReference>
<reference evidence="7" key="1">
    <citation type="journal article" date="2019" name="Int. J. Syst. Evol. Microbiol.">
        <title>The Global Catalogue of Microorganisms (GCM) 10K type strain sequencing project: providing services to taxonomists for standard genome sequencing and annotation.</title>
        <authorList>
            <consortium name="The Broad Institute Genomics Platform"/>
            <consortium name="The Broad Institute Genome Sequencing Center for Infectious Disease"/>
            <person name="Wu L."/>
            <person name="Ma J."/>
        </authorList>
    </citation>
    <scope>NUCLEOTIDE SEQUENCE [LARGE SCALE GENOMIC DNA]</scope>
    <source>
        <strain evidence="7">CGMCC 1.3240</strain>
    </source>
</reference>
<dbReference type="EMBL" id="JBHSOW010000066">
    <property type="protein sequence ID" value="MFC5651027.1"/>
    <property type="molecule type" value="Genomic_DNA"/>
</dbReference>
<evidence type="ECO:0000256" key="2">
    <source>
        <dbReference type="ARBA" id="ARBA00023125"/>
    </source>
</evidence>
<keyword evidence="4" id="KW-0472">Membrane</keyword>
<dbReference type="Pfam" id="PF12833">
    <property type="entry name" value="HTH_18"/>
    <property type="match status" value="1"/>
</dbReference>
<gene>
    <name evidence="6" type="ORF">ACFPYJ_18330</name>
</gene>
<evidence type="ECO:0000313" key="6">
    <source>
        <dbReference type="EMBL" id="MFC5651027.1"/>
    </source>
</evidence>
<dbReference type="Pfam" id="PF17853">
    <property type="entry name" value="GGDEF_2"/>
    <property type="match status" value="1"/>
</dbReference>
<evidence type="ECO:0000259" key="5">
    <source>
        <dbReference type="PROSITE" id="PS01124"/>
    </source>
</evidence>
<dbReference type="InterPro" id="IPR018062">
    <property type="entry name" value="HTH_AraC-typ_CS"/>
</dbReference>
<evidence type="ECO:0000256" key="1">
    <source>
        <dbReference type="ARBA" id="ARBA00023015"/>
    </source>
</evidence>
<keyword evidence="1" id="KW-0805">Transcription regulation</keyword>
<organism evidence="6 7">
    <name type="scientific">Paenibacillus solisilvae</name>
    <dbReference type="NCBI Taxonomy" id="2486751"/>
    <lineage>
        <taxon>Bacteria</taxon>
        <taxon>Bacillati</taxon>
        <taxon>Bacillota</taxon>
        <taxon>Bacilli</taxon>
        <taxon>Bacillales</taxon>
        <taxon>Paenibacillaceae</taxon>
        <taxon>Paenibacillus</taxon>
    </lineage>
</organism>
<dbReference type="InterPro" id="IPR009057">
    <property type="entry name" value="Homeodomain-like_sf"/>
</dbReference>
<dbReference type="InterPro" id="IPR020449">
    <property type="entry name" value="Tscrpt_reg_AraC-type_HTH"/>
</dbReference>
<dbReference type="SUPFAM" id="SSF46689">
    <property type="entry name" value="Homeodomain-like"/>
    <property type="match status" value="2"/>
</dbReference>
<keyword evidence="4" id="KW-1133">Transmembrane helix</keyword>
<dbReference type="PANTHER" id="PTHR43280">
    <property type="entry name" value="ARAC-FAMILY TRANSCRIPTIONAL REGULATOR"/>
    <property type="match status" value="1"/>
</dbReference>
<dbReference type="PROSITE" id="PS01124">
    <property type="entry name" value="HTH_ARAC_FAMILY_2"/>
    <property type="match status" value="1"/>
</dbReference>
<evidence type="ECO:0000256" key="3">
    <source>
        <dbReference type="ARBA" id="ARBA00023163"/>
    </source>
</evidence>
<feature type="domain" description="HTH araC/xylS-type" evidence="5">
    <location>
        <begin position="671"/>
        <end position="770"/>
    </location>
</feature>